<sequence>MSLVNGVFKPFLDSFVIVFIDAILVYSKSEEEHANYLRIVLGVLGKQKLYAKFSKCELPILALPVEGKDFIIYCDASHSSLGVVLMHDKNVIAYVSYQLKVHERNYPTHDLELATVVFALKIWWHYLYGVKYEVLLIIVVCNMCSLKRI</sequence>
<reference evidence="2" key="1">
    <citation type="submission" date="2023-08" db="EMBL/GenBank/DDBJ databases">
        <title>A de novo genome assembly of Solanum verrucosum Schlechtendal, a Mexican diploid species geographically isolated from the other diploid A-genome species in potato relatives.</title>
        <authorList>
            <person name="Hosaka K."/>
        </authorList>
    </citation>
    <scope>NUCLEOTIDE SEQUENCE</scope>
    <source>
        <tissue evidence="2">Young leaves</tissue>
    </source>
</reference>
<proteinExistence type="predicted"/>
<organism evidence="2 3">
    <name type="scientific">Solanum verrucosum</name>
    <dbReference type="NCBI Taxonomy" id="315347"/>
    <lineage>
        <taxon>Eukaryota</taxon>
        <taxon>Viridiplantae</taxon>
        <taxon>Streptophyta</taxon>
        <taxon>Embryophyta</taxon>
        <taxon>Tracheophyta</taxon>
        <taxon>Spermatophyta</taxon>
        <taxon>Magnoliopsida</taxon>
        <taxon>eudicotyledons</taxon>
        <taxon>Gunneridae</taxon>
        <taxon>Pentapetalae</taxon>
        <taxon>asterids</taxon>
        <taxon>lamiids</taxon>
        <taxon>Solanales</taxon>
        <taxon>Solanaceae</taxon>
        <taxon>Solanoideae</taxon>
        <taxon>Solaneae</taxon>
        <taxon>Solanum</taxon>
    </lineage>
</organism>
<evidence type="ECO:0000259" key="1">
    <source>
        <dbReference type="Pfam" id="PF17919"/>
    </source>
</evidence>
<evidence type="ECO:0000313" key="3">
    <source>
        <dbReference type="Proteomes" id="UP001234989"/>
    </source>
</evidence>
<dbReference type="EMBL" id="CP133614">
    <property type="protein sequence ID" value="WMV19400.1"/>
    <property type="molecule type" value="Genomic_DNA"/>
</dbReference>
<dbReference type="SUPFAM" id="SSF56672">
    <property type="entry name" value="DNA/RNA polymerases"/>
    <property type="match status" value="1"/>
</dbReference>
<dbReference type="AlphaFoldDB" id="A0AAF0QBY2"/>
<dbReference type="Gene3D" id="3.10.20.370">
    <property type="match status" value="1"/>
</dbReference>
<keyword evidence="3" id="KW-1185">Reference proteome</keyword>
<dbReference type="Proteomes" id="UP001234989">
    <property type="component" value="Chromosome 3"/>
</dbReference>
<dbReference type="Pfam" id="PF17919">
    <property type="entry name" value="RT_RNaseH_2"/>
    <property type="match status" value="1"/>
</dbReference>
<accession>A0AAF0QBY2</accession>
<dbReference type="InterPro" id="IPR043128">
    <property type="entry name" value="Rev_trsase/Diguanyl_cyclase"/>
</dbReference>
<dbReference type="PANTHER" id="PTHR24559">
    <property type="entry name" value="TRANSPOSON TY3-I GAG-POL POLYPROTEIN"/>
    <property type="match status" value="1"/>
</dbReference>
<dbReference type="PANTHER" id="PTHR24559:SF444">
    <property type="entry name" value="REVERSE TRANSCRIPTASE DOMAIN-CONTAINING PROTEIN"/>
    <property type="match status" value="1"/>
</dbReference>
<dbReference type="InterPro" id="IPR041577">
    <property type="entry name" value="RT_RNaseH_2"/>
</dbReference>
<name>A0AAF0QBY2_SOLVR</name>
<evidence type="ECO:0000313" key="2">
    <source>
        <dbReference type="EMBL" id="WMV19400.1"/>
    </source>
</evidence>
<feature type="domain" description="Reverse transcriptase/retrotransposon-derived protein RNase H-like" evidence="1">
    <location>
        <begin position="56"/>
        <end position="133"/>
    </location>
</feature>
<dbReference type="InterPro" id="IPR053134">
    <property type="entry name" value="RNA-dir_DNA_polymerase"/>
</dbReference>
<dbReference type="Gene3D" id="3.30.70.270">
    <property type="match status" value="1"/>
</dbReference>
<protein>
    <recommendedName>
        <fullName evidence="1">Reverse transcriptase/retrotransposon-derived protein RNase H-like domain-containing protein</fullName>
    </recommendedName>
</protein>
<dbReference type="InterPro" id="IPR043502">
    <property type="entry name" value="DNA/RNA_pol_sf"/>
</dbReference>
<gene>
    <name evidence="2" type="ORF">MTR67_012785</name>
</gene>